<dbReference type="FunFam" id="1.10.287.1080:FF:000002">
    <property type="entry name" value="Histidine biosynthesis bifunctional protein HisIE"/>
    <property type="match status" value="1"/>
</dbReference>
<dbReference type="EC" id="1.1.1.23" evidence="19"/>
<comment type="similarity">
    <text evidence="7 19">In the C-terminal section; belongs to the histidinol dehydrogenase family.</text>
</comment>
<dbReference type="GO" id="GO:0004635">
    <property type="term" value="F:phosphoribosyl-AMP cyclohydrolase activity"/>
    <property type="evidence" value="ECO:0007669"/>
    <property type="project" value="UniProtKB-UniRule"/>
</dbReference>
<evidence type="ECO:0000256" key="2">
    <source>
        <dbReference type="ARBA" id="ARBA00001460"/>
    </source>
</evidence>
<evidence type="ECO:0000256" key="6">
    <source>
        <dbReference type="ARBA" id="ARBA00005204"/>
    </source>
</evidence>
<comment type="pathway">
    <text evidence="5">Amino-acid biosynthesis; L-histidine biosynthesis; L-histidine from 5-phospho-alpha-D-ribose 1-diphosphate: step 3/9.</text>
</comment>
<keyword evidence="11 19" id="KW-0378">Hydrolase</keyword>
<dbReference type="InterPro" id="IPR002496">
    <property type="entry name" value="PRib_AMP_CycHydrolase_dom"/>
</dbReference>
<dbReference type="FunFam" id="3.10.20.810:FF:000002">
    <property type="entry name" value="Histidine biosynthesis trifunctional protein"/>
    <property type="match status" value="1"/>
</dbReference>
<evidence type="ECO:0000256" key="13">
    <source>
        <dbReference type="ARBA" id="ARBA00022840"/>
    </source>
</evidence>
<dbReference type="GO" id="GO:0046872">
    <property type="term" value="F:metal ion binding"/>
    <property type="evidence" value="ECO:0007669"/>
    <property type="project" value="UniProtKB-KW"/>
</dbReference>
<dbReference type="FunFam" id="3.40.50.1980:FF:000001">
    <property type="entry name" value="Histidinol dehydrogenase"/>
    <property type="match status" value="1"/>
</dbReference>
<evidence type="ECO:0000256" key="17">
    <source>
        <dbReference type="ARBA" id="ARBA00023268"/>
    </source>
</evidence>
<dbReference type="GO" id="GO:0004636">
    <property type="term" value="F:phosphoribosyl-ATP diphosphatase activity"/>
    <property type="evidence" value="ECO:0007669"/>
    <property type="project" value="UniProtKB-UniRule"/>
</dbReference>
<dbReference type="InterPro" id="IPR021130">
    <property type="entry name" value="PRib-ATP_PPHydrolase-like"/>
</dbReference>
<dbReference type="GO" id="GO:0004399">
    <property type="term" value="F:histidinol dehydrogenase activity"/>
    <property type="evidence" value="ECO:0007669"/>
    <property type="project" value="UniProtKB-UniRule"/>
</dbReference>
<keyword evidence="14 19" id="KW-0560">Oxidoreductase</keyword>
<organism evidence="21 22">
    <name type="scientific">Protomyces lactucae-debilis</name>
    <dbReference type="NCBI Taxonomy" id="2754530"/>
    <lineage>
        <taxon>Eukaryota</taxon>
        <taxon>Fungi</taxon>
        <taxon>Dikarya</taxon>
        <taxon>Ascomycota</taxon>
        <taxon>Taphrinomycotina</taxon>
        <taxon>Taphrinomycetes</taxon>
        <taxon>Taphrinales</taxon>
        <taxon>Protomycetaceae</taxon>
        <taxon>Protomyces</taxon>
    </lineage>
</organism>
<keyword evidence="9" id="KW-0479">Metal-binding</keyword>
<comment type="cofactor">
    <cofactor evidence="3">
        <name>Zn(2+)</name>
        <dbReference type="ChEBI" id="CHEBI:29105"/>
    </cofactor>
</comment>
<dbReference type="InterPro" id="IPR016161">
    <property type="entry name" value="Ald_DH/histidinol_DH"/>
</dbReference>
<dbReference type="OrthoDB" id="1703565at2759"/>
<keyword evidence="17" id="KW-0511">Multifunctional enzyme</keyword>
<comment type="catalytic activity">
    <reaction evidence="1 19">
        <text>1-(5-phospho-beta-D-ribosyl)-5'-AMP + H2O = 1-(5-phospho-beta-D-ribosyl)-5-[(5-phospho-beta-D-ribosylamino)methylideneamino]imidazole-4-carboxamide</text>
        <dbReference type="Rhea" id="RHEA:20049"/>
        <dbReference type="ChEBI" id="CHEBI:15377"/>
        <dbReference type="ChEBI" id="CHEBI:58435"/>
        <dbReference type="ChEBI" id="CHEBI:59457"/>
        <dbReference type="EC" id="3.5.4.19"/>
    </reaction>
</comment>
<feature type="domain" description="Phosphoribosyl-AMP cyclohydrolase" evidence="20">
    <location>
        <begin position="192"/>
        <end position="263"/>
    </location>
</feature>
<evidence type="ECO:0000256" key="18">
    <source>
        <dbReference type="ARBA" id="ARBA00049489"/>
    </source>
</evidence>
<evidence type="ECO:0000256" key="9">
    <source>
        <dbReference type="ARBA" id="ARBA00022723"/>
    </source>
</evidence>
<dbReference type="Pfam" id="PF01503">
    <property type="entry name" value="PRA-PH"/>
    <property type="match status" value="1"/>
</dbReference>
<protein>
    <recommendedName>
        <fullName evidence="19">Histidine biosynthesis trifunctional protein</fullName>
    </recommendedName>
    <domain>
        <recommendedName>
            <fullName evidence="19">Phosphoribosyl-AMP cyclohydrolase</fullName>
            <ecNumber evidence="19">3.5.4.19</ecNumber>
        </recommendedName>
    </domain>
    <domain>
        <recommendedName>
            <fullName evidence="19">Phosphoribosyl-ATP pyrophosphohydrolase</fullName>
            <ecNumber evidence="19">3.6.1.31</ecNumber>
        </recommendedName>
    </domain>
    <domain>
        <recommendedName>
            <fullName evidence="19">Histidinol dehydrogenase</fullName>
            <shortName evidence="19">HDH</shortName>
            <ecNumber evidence="19">1.1.1.23</ecNumber>
        </recommendedName>
    </domain>
</protein>
<dbReference type="HAMAP" id="MF_01024">
    <property type="entry name" value="HisD"/>
    <property type="match status" value="1"/>
</dbReference>
<dbReference type="GO" id="GO:0051287">
    <property type="term" value="F:NAD binding"/>
    <property type="evidence" value="ECO:0007669"/>
    <property type="project" value="UniProtKB-UniRule"/>
</dbReference>
<dbReference type="Pfam" id="PF01502">
    <property type="entry name" value="PRA-CH"/>
    <property type="match status" value="1"/>
</dbReference>
<gene>
    <name evidence="21" type="ORF">BCR37DRAFT_382495</name>
</gene>
<keyword evidence="22" id="KW-1185">Reference proteome</keyword>
<keyword evidence="16 19" id="KW-0368">Histidine biosynthesis</keyword>
<dbReference type="SUPFAM" id="SSF53720">
    <property type="entry name" value="ALDH-like"/>
    <property type="match status" value="1"/>
</dbReference>
<keyword evidence="13 19" id="KW-0067">ATP-binding</keyword>
<dbReference type="GeneID" id="63786484"/>
<name>A0A1Y2F414_PROLT</name>
<keyword evidence="12" id="KW-0862">Zinc</keyword>
<dbReference type="EC" id="3.5.4.19" evidence="19"/>
<dbReference type="PROSITE" id="PS00611">
    <property type="entry name" value="HISOL_DEHYDROGENASE"/>
    <property type="match status" value="1"/>
</dbReference>
<evidence type="ECO:0000256" key="14">
    <source>
        <dbReference type="ARBA" id="ARBA00023002"/>
    </source>
</evidence>
<comment type="pathway">
    <text evidence="6">Amino-acid biosynthesis; L-histidine biosynthesis; L-histidine from 5-phospho-alpha-D-ribose 1-diphosphate: step 2/9.</text>
</comment>
<evidence type="ECO:0000256" key="15">
    <source>
        <dbReference type="ARBA" id="ARBA00023027"/>
    </source>
</evidence>
<dbReference type="GO" id="GO:0000105">
    <property type="term" value="P:L-histidine biosynthetic process"/>
    <property type="evidence" value="ECO:0007669"/>
    <property type="project" value="UniProtKB-UniRule"/>
</dbReference>
<comment type="catalytic activity">
    <reaction evidence="2 19">
        <text>1-(5-phospho-beta-D-ribosyl)-ATP + H2O = 1-(5-phospho-beta-D-ribosyl)-5'-AMP + diphosphate + H(+)</text>
        <dbReference type="Rhea" id="RHEA:22828"/>
        <dbReference type="ChEBI" id="CHEBI:15377"/>
        <dbReference type="ChEBI" id="CHEBI:15378"/>
        <dbReference type="ChEBI" id="CHEBI:33019"/>
        <dbReference type="ChEBI" id="CHEBI:59457"/>
        <dbReference type="ChEBI" id="CHEBI:73183"/>
        <dbReference type="EC" id="3.6.1.31"/>
    </reaction>
</comment>
<dbReference type="GO" id="GO:0005829">
    <property type="term" value="C:cytosol"/>
    <property type="evidence" value="ECO:0007669"/>
    <property type="project" value="TreeGrafter"/>
</dbReference>
<evidence type="ECO:0000313" key="22">
    <source>
        <dbReference type="Proteomes" id="UP000193685"/>
    </source>
</evidence>
<dbReference type="Gene3D" id="1.20.5.1300">
    <property type="match status" value="1"/>
</dbReference>
<accession>A0A1Y2F414</accession>
<keyword evidence="8 19" id="KW-0028">Amino-acid biosynthesis</keyword>
<dbReference type="AlphaFoldDB" id="A0A1Y2F414"/>
<dbReference type="OMA" id="SVFIGAW"/>
<dbReference type="PRINTS" id="PR00083">
    <property type="entry name" value="HOLDHDRGNASE"/>
</dbReference>
<dbReference type="Proteomes" id="UP000193685">
    <property type="component" value="Unassembled WGS sequence"/>
</dbReference>
<evidence type="ECO:0000256" key="3">
    <source>
        <dbReference type="ARBA" id="ARBA00001947"/>
    </source>
</evidence>
<evidence type="ECO:0000256" key="7">
    <source>
        <dbReference type="ARBA" id="ARBA00008260"/>
    </source>
</evidence>
<dbReference type="RefSeq" id="XP_040723335.1">
    <property type="nucleotide sequence ID" value="XM_040869885.1"/>
</dbReference>
<dbReference type="CDD" id="cd11546">
    <property type="entry name" value="NTP-PPase_His4"/>
    <property type="match status" value="1"/>
</dbReference>
<dbReference type="UniPathway" id="UPA00031">
    <property type="reaction ID" value="UER00007"/>
</dbReference>
<evidence type="ECO:0000256" key="11">
    <source>
        <dbReference type="ARBA" id="ARBA00022801"/>
    </source>
</evidence>
<dbReference type="EC" id="3.6.1.31" evidence="19"/>
<dbReference type="SUPFAM" id="SSF141734">
    <property type="entry name" value="HisI-like"/>
    <property type="match status" value="1"/>
</dbReference>
<proteinExistence type="inferred from homology"/>
<dbReference type="STRING" id="56484.A0A1Y2F414"/>
<dbReference type="Gene3D" id="3.40.50.1980">
    <property type="entry name" value="Nitrogenase molybdenum iron protein domain"/>
    <property type="match status" value="2"/>
</dbReference>
<evidence type="ECO:0000256" key="5">
    <source>
        <dbReference type="ARBA" id="ARBA00005169"/>
    </source>
</evidence>
<keyword evidence="15 19" id="KW-0520">NAD</keyword>
<evidence type="ECO:0000256" key="1">
    <source>
        <dbReference type="ARBA" id="ARBA00000024"/>
    </source>
</evidence>
<dbReference type="InterPro" id="IPR008179">
    <property type="entry name" value="HisE"/>
</dbReference>
<dbReference type="GO" id="GO:0005524">
    <property type="term" value="F:ATP binding"/>
    <property type="evidence" value="ECO:0007669"/>
    <property type="project" value="UniProtKB-UniRule"/>
</dbReference>
<dbReference type="NCBIfam" id="TIGR03188">
    <property type="entry name" value="histidine_hisI"/>
    <property type="match status" value="1"/>
</dbReference>
<dbReference type="PANTHER" id="PTHR21256:SF2">
    <property type="entry name" value="HISTIDINE BIOSYNTHESIS TRIFUNCTIONAL PROTEIN"/>
    <property type="match status" value="1"/>
</dbReference>
<evidence type="ECO:0000256" key="12">
    <source>
        <dbReference type="ARBA" id="ARBA00022833"/>
    </source>
</evidence>
<evidence type="ECO:0000256" key="4">
    <source>
        <dbReference type="ARBA" id="ARBA00004940"/>
    </source>
</evidence>
<evidence type="ECO:0000256" key="10">
    <source>
        <dbReference type="ARBA" id="ARBA00022741"/>
    </source>
</evidence>
<dbReference type="InterPro" id="IPR016298">
    <property type="entry name" value="Histidine_synth_trifunct"/>
</dbReference>
<dbReference type="InterPro" id="IPR038019">
    <property type="entry name" value="PRib_AMP_CycHydrolase_sf"/>
</dbReference>
<evidence type="ECO:0000256" key="8">
    <source>
        <dbReference type="ARBA" id="ARBA00022605"/>
    </source>
</evidence>
<dbReference type="CDD" id="cd06572">
    <property type="entry name" value="Histidinol_dh"/>
    <property type="match status" value="1"/>
</dbReference>
<dbReference type="Gene3D" id="1.10.287.1080">
    <property type="entry name" value="MazG-like"/>
    <property type="match status" value="1"/>
</dbReference>
<evidence type="ECO:0000256" key="19">
    <source>
        <dbReference type="PIRNR" id="PIRNR001257"/>
    </source>
</evidence>
<dbReference type="Pfam" id="PF00815">
    <property type="entry name" value="Histidinol_dh"/>
    <property type="match status" value="1"/>
</dbReference>
<reference evidence="21 22" key="1">
    <citation type="submission" date="2016-07" db="EMBL/GenBank/DDBJ databases">
        <title>Pervasive Adenine N6-methylation of Active Genes in Fungi.</title>
        <authorList>
            <consortium name="DOE Joint Genome Institute"/>
            <person name="Mondo S.J."/>
            <person name="Dannebaum R.O."/>
            <person name="Kuo R.C."/>
            <person name="Labutti K."/>
            <person name="Haridas S."/>
            <person name="Kuo A."/>
            <person name="Salamov A."/>
            <person name="Ahrendt S.R."/>
            <person name="Lipzen A."/>
            <person name="Sullivan W."/>
            <person name="Andreopoulos W.B."/>
            <person name="Clum A."/>
            <person name="Lindquist E."/>
            <person name="Daum C."/>
            <person name="Ramamoorthy G.K."/>
            <person name="Gryganskyi A."/>
            <person name="Culley D."/>
            <person name="Magnuson J.K."/>
            <person name="James T.Y."/>
            <person name="O'Malley M.A."/>
            <person name="Stajich J.E."/>
            <person name="Spatafora J.W."/>
            <person name="Visel A."/>
            <person name="Grigoriev I.V."/>
        </authorList>
    </citation>
    <scope>NUCLEOTIDE SEQUENCE [LARGE SCALE GENOMIC DNA]</scope>
    <source>
        <strain evidence="21 22">12-1054</strain>
    </source>
</reference>
<dbReference type="FunFam" id="3.40.50.1980:FF:000050">
    <property type="entry name" value="Histidine biosynthesis trifunctional protein"/>
    <property type="match status" value="1"/>
</dbReference>
<dbReference type="EMBL" id="MCFI01000018">
    <property type="protein sequence ID" value="ORY78224.1"/>
    <property type="molecule type" value="Genomic_DNA"/>
</dbReference>
<dbReference type="NCBIfam" id="TIGR00069">
    <property type="entry name" value="hisD"/>
    <property type="match status" value="1"/>
</dbReference>
<dbReference type="Gene3D" id="3.10.20.810">
    <property type="entry name" value="Phosphoribosyl-AMP cyclohydrolase"/>
    <property type="match status" value="1"/>
</dbReference>
<keyword evidence="10 19" id="KW-0547">Nucleotide-binding</keyword>
<sequence>MKLLPIVDLEADQGLPRATLQHLGQILIVVTPSNFGRVLGFIKAHFTLVSVLADVKALDAEQVASVLNGGASAVFCSDEQAEAAAVPKPRRITSIVQKADLTSLKEEQEAYYFEETPTLEALQELPASATLVTSAANLKLPEQENENAPASLGQSSGSLDIAQVFCIGTQSDRADNLIPTVVCNNRNQTLGLVYSSKRSIAETLRTGTGVYESRKRGLWYKGATSGDTQRLLRLSYDCDADCILFQVEQTGRGFCHLPQSSCFGQLKGLSALEKTLVERKASAPEGSYTKRLFEDSKLLRAKILEEAEELCDATTKEEVAFEAADLIYFAMTQCIAKGVSLNDVEGALDAKALKLPSARRPGNAKKPYADKITEKEAKTVAKVKELGDDPPVDDQESLNLKVHQAADVSPDEHKALLRRPIKSNDEINKLVKPILEAVKERGDAAVLEFTKRFDGAALNSPVLRAPFDSSLMKLSGNVKTSIDQAFSNIRKFHQAQLDNDQPISVETMPGVVCSRFNRPIESVACYVPGGTAVLPSTAMMLGVPAMVAGCPHILFASPPRKDGSLSPEIVYIAHKVGAEAILLAGGAQAVAALAYGTDTVRKCDKILGPGNQFVTAAKSIVAGDAEALVSIDMPAGPSEVLIICDGSANPAFIASDMLSQAEHGADSQSVLVGANLTTEEIDAIKKEVVRQANLLPRVDILKKSIAHSFIYNAPSVDEAIQFSNAYAPEHLIVYTSNSAADAKKIFNAGSIFVGPYSPVACGDYASGTNHTLPTYGYARQYSGVNTGSFLKAITSQEITRAGLVDLGKVVMQLAEVEGLDAHRNSVQVRLD</sequence>
<dbReference type="PIRSF" id="PIRSF001257">
    <property type="entry name" value="His_trifunctional"/>
    <property type="match status" value="1"/>
</dbReference>
<evidence type="ECO:0000313" key="21">
    <source>
        <dbReference type="EMBL" id="ORY78224.1"/>
    </source>
</evidence>
<evidence type="ECO:0000256" key="16">
    <source>
        <dbReference type="ARBA" id="ARBA00023102"/>
    </source>
</evidence>
<evidence type="ECO:0000259" key="20">
    <source>
        <dbReference type="Pfam" id="PF01502"/>
    </source>
</evidence>
<dbReference type="PANTHER" id="PTHR21256">
    <property type="entry name" value="HISTIDINOL DEHYDROGENASE HDH"/>
    <property type="match status" value="1"/>
</dbReference>
<dbReference type="InterPro" id="IPR001692">
    <property type="entry name" value="Histidinol_DH_CS"/>
</dbReference>
<comment type="catalytic activity">
    <reaction evidence="18 19">
        <text>L-histidinol + 2 NAD(+) + H2O = L-histidine + 2 NADH + 3 H(+)</text>
        <dbReference type="Rhea" id="RHEA:20641"/>
        <dbReference type="ChEBI" id="CHEBI:15377"/>
        <dbReference type="ChEBI" id="CHEBI:15378"/>
        <dbReference type="ChEBI" id="CHEBI:57540"/>
        <dbReference type="ChEBI" id="CHEBI:57595"/>
        <dbReference type="ChEBI" id="CHEBI:57699"/>
        <dbReference type="ChEBI" id="CHEBI:57945"/>
        <dbReference type="EC" id="1.1.1.23"/>
    </reaction>
</comment>
<dbReference type="FunFam" id="1.20.5.1300:FF:000001">
    <property type="entry name" value="Histidine biosynthesis trifunctional protein"/>
    <property type="match status" value="1"/>
</dbReference>
<dbReference type="SUPFAM" id="SSF101386">
    <property type="entry name" value="all-alpha NTP pyrophosphatases"/>
    <property type="match status" value="1"/>
</dbReference>
<comment type="pathway">
    <text evidence="4">Amino-acid biosynthesis; L-histidine biosynthesis; L-histidine from 5-phospho-alpha-D-ribose 1-diphosphate: step 9/9.</text>
</comment>
<comment type="caution">
    <text evidence="21">The sequence shown here is derived from an EMBL/GenBank/DDBJ whole genome shotgun (WGS) entry which is preliminary data.</text>
</comment>
<dbReference type="InterPro" id="IPR012131">
    <property type="entry name" value="Hstdl_DH"/>
</dbReference>